<keyword evidence="7" id="KW-1003">Cell membrane</keyword>
<keyword evidence="22" id="KW-0961">Cell wall biogenesis/degradation</keyword>
<dbReference type="Pfam" id="PF00912">
    <property type="entry name" value="Transgly"/>
    <property type="match status" value="1"/>
</dbReference>
<dbReference type="AlphaFoldDB" id="A0ABD7PPN9"/>
<evidence type="ECO:0000259" key="30">
    <source>
        <dbReference type="Pfam" id="PF17092"/>
    </source>
</evidence>
<proteinExistence type="inferred from homology"/>
<dbReference type="GO" id="GO:0071555">
    <property type="term" value="P:cell wall organization"/>
    <property type="evidence" value="ECO:0007669"/>
    <property type="project" value="UniProtKB-KW"/>
</dbReference>
<keyword evidence="20" id="KW-0046">Antibiotic resistance</keyword>
<dbReference type="GO" id="GO:0008360">
    <property type="term" value="P:regulation of cell shape"/>
    <property type="evidence" value="ECO:0007669"/>
    <property type="project" value="UniProtKB-KW"/>
</dbReference>
<keyword evidence="10" id="KW-0645">Protease</keyword>
<evidence type="ECO:0000313" key="31">
    <source>
        <dbReference type="EMBL" id="TAW29287.1"/>
    </source>
</evidence>
<evidence type="ECO:0000256" key="9">
    <source>
        <dbReference type="ARBA" id="ARBA00022645"/>
    </source>
</evidence>
<organism evidence="31 32">
    <name type="scientific">Rhizobium leguminosarum</name>
    <dbReference type="NCBI Taxonomy" id="384"/>
    <lineage>
        <taxon>Bacteria</taxon>
        <taxon>Pseudomonadati</taxon>
        <taxon>Pseudomonadota</taxon>
        <taxon>Alphaproteobacteria</taxon>
        <taxon>Hyphomicrobiales</taxon>
        <taxon>Rhizobiaceae</taxon>
        <taxon>Rhizobium/Agrobacterium group</taxon>
        <taxon>Rhizobium</taxon>
    </lineage>
</organism>
<evidence type="ECO:0000256" key="25">
    <source>
        <dbReference type="ARBA" id="ARBA00049902"/>
    </source>
</evidence>
<evidence type="ECO:0000313" key="32">
    <source>
        <dbReference type="Proteomes" id="UP000292036"/>
    </source>
</evidence>
<dbReference type="Pfam" id="PF17092">
    <property type="entry name" value="PCB_OB"/>
    <property type="match status" value="1"/>
</dbReference>
<dbReference type="Pfam" id="PF00905">
    <property type="entry name" value="Transpeptidase"/>
    <property type="match status" value="1"/>
</dbReference>
<dbReference type="EC" id="3.4.16.4" evidence="5"/>
<comment type="pathway">
    <text evidence="2">Cell wall biogenesis; peptidoglycan biosynthesis.</text>
</comment>
<dbReference type="GO" id="GO:0008955">
    <property type="term" value="F:peptidoglycan glycosyltransferase activity"/>
    <property type="evidence" value="ECO:0007669"/>
    <property type="project" value="UniProtKB-EC"/>
</dbReference>
<comment type="pathway">
    <text evidence="26">Glycan biosynthesis.</text>
</comment>
<evidence type="ECO:0000256" key="6">
    <source>
        <dbReference type="ARBA" id="ARBA00018638"/>
    </source>
</evidence>
<keyword evidence="19 27" id="KW-0472">Membrane</keyword>
<evidence type="ECO:0000256" key="1">
    <source>
        <dbReference type="ARBA" id="ARBA00004249"/>
    </source>
</evidence>
<evidence type="ECO:0000256" key="23">
    <source>
        <dbReference type="ARBA" id="ARBA00034000"/>
    </source>
</evidence>
<evidence type="ECO:0000256" key="10">
    <source>
        <dbReference type="ARBA" id="ARBA00022670"/>
    </source>
</evidence>
<dbReference type="EC" id="2.4.99.28" evidence="24"/>
<evidence type="ECO:0000256" key="5">
    <source>
        <dbReference type="ARBA" id="ARBA00012448"/>
    </source>
</evidence>
<keyword evidence="18 27" id="KW-1133">Transmembrane helix</keyword>
<keyword evidence="9" id="KW-0121">Carboxypeptidase</keyword>
<evidence type="ECO:0000256" key="20">
    <source>
        <dbReference type="ARBA" id="ARBA00023251"/>
    </source>
</evidence>
<dbReference type="RefSeq" id="WP_130726663.1">
    <property type="nucleotide sequence ID" value="NZ_SINY01000001.1"/>
</dbReference>
<gene>
    <name evidence="31" type="ORF">ELI19_07170</name>
</gene>
<keyword evidence="21" id="KW-0511">Multifunctional enzyme</keyword>
<dbReference type="InterPro" id="IPR036950">
    <property type="entry name" value="PBP_transglycosylase"/>
</dbReference>
<dbReference type="GO" id="GO:0005886">
    <property type="term" value="C:plasma membrane"/>
    <property type="evidence" value="ECO:0007669"/>
    <property type="project" value="UniProtKB-SubCell"/>
</dbReference>
<accession>A0ABD7PPN9</accession>
<feature type="domain" description="Glycosyl transferase family 51" evidence="29">
    <location>
        <begin position="56"/>
        <end position="233"/>
    </location>
</feature>
<keyword evidence="11" id="KW-0328">Glycosyltransferase</keyword>
<keyword evidence="17" id="KW-0573">Peptidoglycan synthesis</keyword>
<comment type="catalytic activity">
    <reaction evidence="25">
        <text>[GlcNAc-(1-&gt;4)-Mur2Ac(oyl-L-Ala-gamma-D-Glu-L-Lys-D-Ala-D-Ala)](n)-di-trans,octa-cis-undecaprenyl diphosphate + beta-D-GlcNAc-(1-&gt;4)-Mur2Ac(oyl-L-Ala-gamma-D-Glu-L-Lys-D-Ala-D-Ala)-di-trans,octa-cis-undecaprenyl diphosphate = [GlcNAc-(1-&gt;4)-Mur2Ac(oyl-L-Ala-gamma-D-Glu-L-Lys-D-Ala-D-Ala)](n+1)-di-trans,octa-cis-undecaprenyl diphosphate + di-trans,octa-cis-undecaprenyl diphosphate + H(+)</text>
        <dbReference type="Rhea" id="RHEA:23708"/>
        <dbReference type="Rhea" id="RHEA-COMP:9602"/>
        <dbReference type="Rhea" id="RHEA-COMP:9603"/>
        <dbReference type="ChEBI" id="CHEBI:15378"/>
        <dbReference type="ChEBI" id="CHEBI:58405"/>
        <dbReference type="ChEBI" id="CHEBI:60033"/>
        <dbReference type="ChEBI" id="CHEBI:78435"/>
        <dbReference type="EC" id="2.4.99.28"/>
    </reaction>
</comment>
<evidence type="ECO:0000256" key="18">
    <source>
        <dbReference type="ARBA" id="ARBA00022989"/>
    </source>
</evidence>
<evidence type="ECO:0000259" key="29">
    <source>
        <dbReference type="Pfam" id="PF00912"/>
    </source>
</evidence>
<evidence type="ECO:0000256" key="15">
    <source>
        <dbReference type="ARBA" id="ARBA00022960"/>
    </source>
</evidence>
<evidence type="ECO:0000256" key="3">
    <source>
        <dbReference type="ARBA" id="ARBA00007090"/>
    </source>
</evidence>
<dbReference type="Gene3D" id="1.10.3810.10">
    <property type="entry name" value="Biosynthetic peptidoglycan transglycosylase-like"/>
    <property type="match status" value="1"/>
</dbReference>
<dbReference type="InterPro" id="IPR023346">
    <property type="entry name" value="Lysozyme-like_dom_sf"/>
</dbReference>
<dbReference type="Gene3D" id="3.40.710.10">
    <property type="entry name" value="DD-peptidase/beta-lactamase superfamily"/>
    <property type="match status" value="2"/>
</dbReference>
<evidence type="ECO:0000256" key="17">
    <source>
        <dbReference type="ARBA" id="ARBA00022984"/>
    </source>
</evidence>
<name>A0ABD7PPN9_RHILE</name>
<dbReference type="InterPro" id="IPR012338">
    <property type="entry name" value="Beta-lactam/transpept-like"/>
</dbReference>
<evidence type="ECO:0000256" key="14">
    <source>
        <dbReference type="ARBA" id="ARBA00022801"/>
    </source>
</evidence>
<dbReference type="NCBIfam" id="TIGR02074">
    <property type="entry name" value="PBP_1a_fam"/>
    <property type="match status" value="1"/>
</dbReference>
<dbReference type="GO" id="GO:0006508">
    <property type="term" value="P:proteolysis"/>
    <property type="evidence" value="ECO:0007669"/>
    <property type="project" value="UniProtKB-KW"/>
</dbReference>
<evidence type="ECO:0000256" key="27">
    <source>
        <dbReference type="SAM" id="Phobius"/>
    </source>
</evidence>
<dbReference type="GO" id="GO:0009002">
    <property type="term" value="F:serine-type D-Ala-D-Ala carboxypeptidase activity"/>
    <property type="evidence" value="ECO:0007669"/>
    <property type="project" value="UniProtKB-EC"/>
</dbReference>
<dbReference type="FunFam" id="1.10.3810.10:FF:000003">
    <property type="entry name" value="Penicillin-binding protein 1a"/>
    <property type="match status" value="1"/>
</dbReference>
<comment type="similarity">
    <text evidence="3">In the C-terminal section; belongs to the transpeptidase family.</text>
</comment>
<comment type="similarity">
    <text evidence="4">In the N-terminal section; belongs to the glycosyltransferase 51 family.</text>
</comment>
<keyword evidence="15" id="KW-0133">Cell shape</keyword>
<reference evidence="31 32" key="1">
    <citation type="submission" date="2019-02" db="EMBL/GenBank/DDBJ databases">
        <title>The genomic architecture of introgression among sibling species of bacteria.</title>
        <authorList>
            <person name="Cavassim M.I.A."/>
            <person name="Moeskjaer S."/>
            <person name="Moslemi C."/>
            <person name="Fields B."/>
            <person name="Bachmann A."/>
            <person name="Vilhjalmsson B."/>
            <person name="Schierup M.H."/>
            <person name="Young J.P.W."/>
            <person name="Andersen S.U."/>
        </authorList>
    </citation>
    <scope>NUCLEOTIDE SEQUENCE [LARGE SCALE GENOMIC DNA]</scope>
    <source>
        <strain evidence="31 32">SM151B</strain>
    </source>
</reference>
<feature type="domain" description="Penicillin-binding protein transpeptidase" evidence="28">
    <location>
        <begin position="442"/>
        <end position="734"/>
    </location>
</feature>
<dbReference type="PANTHER" id="PTHR32282">
    <property type="entry name" value="BINDING PROTEIN TRANSPEPTIDASE, PUTATIVE-RELATED"/>
    <property type="match status" value="1"/>
</dbReference>
<comment type="catalytic activity">
    <reaction evidence="23">
        <text>Preferential cleavage: (Ac)2-L-Lys-D-Ala-|-D-Ala. Also transpeptidation of peptidyl-alanyl moieties that are N-acyl substituents of D-alanine.</text>
        <dbReference type="EC" id="3.4.16.4"/>
    </reaction>
</comment>
<evidence type="ECO:0000256" key="22">
    <source>
        <dbReference type="ARBA" id="ARBA00023316"/>
    </source>
</evidence>
<keyword evidence="8" id="KW-0997">Cell inner membrane</keyword>
<dbReference type="EMBL" id="SIPS01000001">
    <property type="protein sequence ID" value="TAW29287.1"/>
    <property type="molecule type" value="Genomic_DNA"/>
</dbReference>
<dbReference type="GO" id="GO:0046677">
    <property type="term" value="P:response to antibiotic"/>
    <property type="evidence" value="ECO:0007669"/>
    <property type="project" value="UniProtKB-KW"/>
</dbReference>
<evidence type="ECO:0000256" key="21">
    <source>
        <dbReference type="ARBA" id="ARBA00023268"/>
    </source>
</evidence>
<dbReference type="GO" id="GO:0008658">
    <property type="term" value="F:penicillin binding"/>
    <property type="evidence" value="ECO:0007669"/>
    <property type="project" value="UniProtKB-ARBA"/>
</dbReference>
<dbReference type="Proteomes" id="UP000292036">
    <property type="component" value="Unassembled WGS sequence"/>
</dbReference>
<dbReference type="SUPFAM" id="SSF53955">
    <property type="entry name" value="Lysozyme-like"/>
    <property type="match status" value="1"/>
</dbReference>
<sequence>MVRLFGYFFGIACVLFLVAAAGIAIYLANVAKDLPDYAVLNSYAPPVTTRVHAGNGALMAEYAKEKRLFLPIQAIPDRVKAAFLSAEDKNFYNHPGVDLTGLGRAILVNLQNFGSGRRPVGASTITQQVAKNFLLSSDQTIDRKIKEAILSFRIEQAYSKDKILELYLNEIFFGLNSYGIAGAALTYFNKSVTELTVAEAAYLASLPKGPANYHPFRHPEAALERRNWVIDRMVENGYVSQSDGEEAKKQPLGVTARTTGPSLFASDYFAEAVRRQLIDQYGEKVLYEGGLSVRTSLDPQMQLAARKALQDGLVTYDERRGFHGPIKQIDANGDWGKALADIPALSDVPEWRLAVVLAVSDSTVDIGLQPAKDGSGKVAADRQRGTIEAKNMQWAFRSADGARKTTKSPVGAVAPGDVVYVEKLGDEASTSYRLQQPPKVQGGLVAMDPKTGRVLAMVGGFSYSQSEFNRATQAMRQPGSSFKPFVYAAAMDNGYTPASVIMDAPIEIVSGGQVWKPENYGGEVGGPSTLRSGIEHSRNLMTVRLANDLGMNIVAEYAERFGIYDHMLPVLSMSLGAGDTTVLRMVSAYSVIANGGKQIKPTLIDRIQDRYGKTIFKHEERLCEGCNAGDWQNQEEPNIVDNRETVLDPMTAYQITSMMQGVIQRGTAAGKVDLGGRDVAGKTGTTNDEKDAWFVGFTPDLVAGLYMGFDTPAPLGRGGTGGVLSAPIFNEFMQAAVKDTPESKFVIPSGMNLISIDRKTGMAAGDGDPNTIIEAFKPGTGPADSFSVIGMDSTMAPEEILKTSPQANQAVQTGTPGLF</sequence>
<keyword evidence="16" id="KW-0735">Signal-anchor</keyword>
<evidence type="ECO:0000259" key="28">
    <source>
        <dbReference type="Pfam" id="PF00905"/>
    </source>
</evidence>
<dbReference type="InterPro" id="IPR001460">
    <property type="entry name" value="PCN-bd_Tpept"/>
</dbReference>
<dbReference type="InterPro" id="IPR001264">
    <property type="entry name" value="Glyco_trans_51"/>
</dbReference>
<keyword evidence="14" id="KW-0378">Hydrolase</keyword>
<evidence type="ECO:0000256" key="8">
    <source>
        <dbReference type="ARBA" id="ARBA00022519"/>
    </source>
</evidence>
<evidence type="ECO:0000256" key="4">
    <source>
        <dbReference type="ARBA" id="ARBA00007739"/>
    </source>
</evidence>
<dbReference type="SUPFAM" id="SSF56601">
    <property type="entry name" value="beta-lactamase/transpeptidase-like"/>
    <property type="match status" value="1"/>
</dbReference>
<dbReference type="PANTHER" id="PTHR32282:SF27">
    <property type="entry name" value="PENICILLIN-BINDING PROTEIN 1A"/>
    <property type="match status" value="1"/>
</dbReference>
<keyword evidence="12" id="KW-0808">Transferase</keyword>
<dbReference type="InterPro" id="IPR050396">
    <property type="entry name" value="Glycosyltr_51/Transpeptidase"/>
</dbReference>
<evidence type="ECO:0000256" key="7">
    <source>
        <dbReference type="ARBA" id="ARBA00022475"/>
    </source>
</evidence>
<evidence type="ECO:0000256" key="16">
    <source>
        <dbReference type="ARBA" id="ARBA00022968"/>
    </source>
</evidence>
<dbReference type="GO" id="GO:0009252">
    <property type="term" value="P:peptidoglycan biosynthetic process"/>
    <property type="evidence" value="ECO:0007669"/>
    <property type="project" value="UniProtKB-KW"/>
</dbReference>
<evidence type="ECO:0000256" key="2">
    <source>
        <dbReference type="ARBA" id="ARBA00004752"/>
    </source>
</evidence>
<feature type="domain" description="Penicillin-binding protein OB-like" evidence="30">
    <location>
        <begin position="322"/>
        <end position="440"/>
    </location>
</feature>
<comment type="subcellular location">
    <subcellularLocation>
        <location evidence="1">Cell inner membrane</location>
        <topology evidence="1">Single-pass type II membrane protein</topology>
    </subcellularLocation>
</comment>
<keyword evidence="13 27" id="KW-0812">Transmembrane</keyword>
<evidence type="ECO:0000256" key="24">
    <source>
        <dbReference type="ARBA" id="ARBA00044770"/>
    </source>
</evidence>
<protein>
    <recommendedName>
        <fullName evidence="6">Penicillin-binding protein 1A</fullName>
        <ecNumber evidence="24">2.4.99.28</ecNumber>
        <ecNumber evidence="5">3.4.16.4</ecNumber>
    </recommendedName>
</protein>
<evidence type="ECO:0000256" key="13">
    <source>
        <dbReference type="ARBA" id="ARBA00022692"/>
    </source>
</evidence>
<comment type="caution">
    <text evidence="31">The sequence shown here is derived from an EMBL/GenBank/DDBJ whole genome shotgun (WGS) entry which is preliminary data.</text>
</comment>
<dbReference type="InterPro" id="IPR031376">
    <property type="entry name" value="PCB_OB"/>
</dbReference>
<evidence type="ECO:0000256" key="19">
    <source>
        <dbReference type="ARBA" id="ARBA00023136"/>
    </source>
</evidence>
<evidence type="ECO:0000256" key="26">
    <source>
        <dbReference type="ARBA" id="ARBA00060592"/>
    </source>
</evidence>
<feature type="transmembrane region" description="Helical" evidence="27">
    <location>
        <begin position="7"/>
        <end position="28"/>
    </location>
</feature>
<evidence type="ECO:0000256" key="12">
    <source>
        <dbReference type="ARBA" id="ARBA00022679"/>
    </source>
</evidence>
<evidence type="ECO:0000256" key="11">
    <source>
        <dbReference type="ARBA" id="ARBA00022676"/>
    </source>
</evidence>